<dbReference type="Pfam" id="PF00912">
    <property type="entry name" value="Transgly"/>
    <property type="match status" value="1"/>
</dbReference>
<organism evidence="30 31">
    <name type="scientific">Blautia faecicola</name>
    <dbReference type="NCBI Taxonomy" id="2509240"/>
    <lineage>
        <taxon>Bacteria</taxon>
        <taxon>Bacillati</taxon>
        <taxon>Bacillota</taxon>
        <taxon>Clostridia</taxon>
        <taxon>Lachnospirales</taxon>
        <taxon>Lachnospiraceae</taxon>
        <taxon>Blautia</taxon>
    </lineage>
</organism>
<comment type="function">
    <text evidence="1">Cell wall formation. Synthesis of cross-linked peptidoglycan from the lipid intermediates. The enzyme has a penicillin-insensitive transglycosylase N-terminal domain (formation of linear glycan strands) and a penicillin-sensitive transpeptidase C-terminal domain (cross-linking of the peptide subunits).</text>
</comment>
<evidence type="ECO:0000256" key="13">
    <source>
        <dbReference type="ARBA" id="ARBA00022801"/>
    </source>
</evidence>
<feature type="domain" description="Penicillin-binding protein transpeptidase" evidence="28">
    <location>
        <begin position="449"/>
        <end position="712"/>
    </location>
</feature>
<name>A0A4Q1RG40_9FIRM</name>
<dbReference type="NCBIfam" id="TIGR02074">
    <property type="entry name" value="PBP_1a_fam"/>
    <property type="match status" value="1"/>
</dbReference>
<dbReference type="AlphaFoldDB" id="A0A4Q1RG40"/>
<protein>
    <recommendedName>
        <fullName evidence="7">Penicillin-binding protein 1A</fullName>
        <ecNumber evidence="23">2.4.99.28</ecNumber>
        <ecNumber evidence="6">3.4.16.4</ecNumber>
    </recommendedName>
</protein>
<feature type="region of interest" description="Disordered" evidence="26">
    <location>
        <begin position="1"/>
        <end position="20"/>
    </location>
</feature>
<dbReference type="FunFam" id="1.10.3810.10:FF:000001">
    <property type="entry name" value="Penicillin-binding protein 1A"/>
    <property type="match status" value="1"/>
</dbReference>
<gene>
    <name evidence="30" type="ORF">ETP43_04775</name>
</gene>
<dbReference type="GO" id="GO:0009252">
    <property type="term" value="P:peptidoglycan biosynthetic process"/>
    <property type="evidence" value="ECO:0007669"/>
    <property type="project" value="UniProtKB-UniPathway"/>
</dbReference>
<dbReference type="InterPro" id="IPR036950">
    <property type="entry name" value="PBP_transglycosylase"/>
</dbReference>
<evidence type="ECO:0000256" key="6">
    <source>
        <dbReference type="ARBA" id="ARBA00012448"/>
    </source>
</evidence>
<feature type="compositionally biased region" description="Acidic residues" evidence="26">
    <location>
        <begin position="803"/>
        <end position="823"/>
    </location>
</feature>
<evidence type="ECO:0000256" key="5">
    <source>
        <dbReference type="ARBA" id="ARBA00007739"/>
    </source>
</evidence>
<dbReference type="InterPro" id="IPR050396">
    <property type="entry name" value="Glycosyltr_51/Transpeptidase"/>
</dbReference>
<keyword evidence="31" id="KW-1185">Reference proteome</keyword>
<dbReference type="GO" id="GO:0046677">
    <property type="term" value="P:response to antibiotic"/>
    <property type="evidence" value="ECO:0007669"/>
    <property type="project" value="UniProtKB-KW"/>
</dbReference>
<dbReference type="GO" id="GO:0008658">
    <property type="term" value="F:penicillin binding"/>
    <property type="evidence" value="ECO:0007669"/>
    <property type="project" value="InterPro"/>
</dbReference>
<keyword evidence="20" id="KW-0511">Multifunctional enzyme</keyword>
<evidence type="ECO:0000256" key="8">
    <source>
        <dbReference type="ARBA" id="ARBA00022645"/>
    </source>
</evidence>
<dbReference type="GO" id="GO:0009002">
    <property type="term" value="F:serine-type D-Ala-D-Ala carboxypeptidase activity"/>
    <property type="evidence" value="ECO:0007669"/>
    <property type="project" value="UniProtKB-EC"/>
</dbReference>
<accession>A0A4Q1RG40</accession>
<evidence type="ECO:0000313" key="30">
    <source>
        <dbReference type="EMBL" id="RXS74586.1"/>
    </source>
</evidence>
<keyword evidence="16" id="KW-0573">Peptidoglycan synthesis</keyword>
<keyword evidence="9" id="KW-0645">Protease</keyword>
<keyword evidence="13" id="KW-0378">Hydrolase</keyword>
<keyword evidence="10" id="KW-0328">Glycosyltransferase</keyword>
<evidence type="ECO:0000256" key="14">
    <source>
        <dbReference type="ARBA" id="ARBA00022960"/>
    </source>
</evidence>
<evidence type="ECO:0000313" key="31">
    <source>
        <dbReference type="Proteomes" id="UP000290106"/>
    </source>
</evidence>
<dbReference type="GO" id="GO:0008360">
    <property type="term" value="P:regulation of cell shape"/>
    <property type="evidence" value="ECO:0007669"/>
    <property type="project" value="UniProtKB-KW"/>
</dbReference>
<evidence type="ECO:0000256" key="4">
    <source>
        <dbReference type="ARBA" id="ARBA00007090"/>
    </source>
</evidence>
<evidence type="ECO:0000256" key="12">
    <source>
        <dbReference type="ARBA" id="ARBA00022692"/>
    </source>
</evidence>
<keyword evidence="8" id="KW-0121">Carboxypeptidase</keyword>
<keyword evidence="14" id="KW-0133">Cell shape</keyword>
<dbReference type="UniPathway" id="UPA00219"/>
<dbReference type="Gene3D" id="3.40.710.10">
    <property type="entry name" value="DD-peptidase/beta-lactamase superfamily"/>
    <property type="match status" value="2"/>
</dbReference>
<proteinExistence type="inferred from homology"/>
<evidence type="ECO:0000256" key="22">
    <source>
        <dbReference type="ARBA" id="ARBA00034000"/>
    </source>
</evidence>
<dbReference type="Gene3D" id="1.10.3810.10">
    <property type="entry name" value="Biosynthetic peptidoglycan transglycosylase-like"/>
    <property type="match status" value="1"/>
</dbReference>
<evidence type="ECO:0000256" key="10">
    <source>
        <dbReference type="ARBA" id="ARBA00022676"/>
    </source>
</evidence>
<feature type="compositionally biased region" description="Low complexity" evidence="26">
    <location>
        <begin position="824"/>
        <end position="863"/>
    </location>
</feature>
<dbReference type="GO" id="GO:0071555">
    <property type="term" value="P:cell wall organization"/>
    <property type="evidence" value="ECO:0007669"/>
    <property type="project" value="UniProtKB-KW"/>
</dbReference>
<evidence type="ECO:0000256" key="1">
    <source>
        <dbReference type="ARBA" id="ARBA00002624"/>
    </source>
</evidence>
<evidence type="ECO:0000256" key="7">
    <source>
        <dbReference type="ARBA" id="ARBA00018638"/>
    </source>
</evidence>
<dbReference type="Proteomes" id="UP000290106">
    <property type="component" value="Unassembled WGS sequence"/>
</dbReference>
<feature type="transmembrane region" description="Helical" evidence="27">
    <location>
        <begin position="30"/>
        <end position="53"/>
    </location>
</feature>
<dbReference type="InterPro" id="IPR023346">
    <property type="entry name" value="Lysozyme-like_dom_sf"/>
</dbReference>
<comment type="catalytic activity">
    <reaction evidence="22">
        <text>Preferential cleavage: (Ac)2-L-Lys-D-Ala-|-D-Ala. Also transpeptidation of peptidyl-alanyl moieties that are N-acyl substituents of D-alanine.</text>
        <dbReference type="EC" id="3.4.16.4"/>
    </reaction>
</comment>
<evidence type="ECO:0000256" key="2">
    <source>
        <dbReference type="ARBA" id="ARBA00004401"/>
    </source>
</evidence>
<evidence type="ECO:0000256" key="24">
    <source>
        <dbReference type="ARBA" id="ARBA00049902"/>
    </source>
</evidence>
<comment type="similarity">
    <text evidence="4">In the C-terminal section; belongs to the transpeptidase family.</text>
</comment>
<evidence type="ECO:0000256" key="27">
    <source>
        <dbReference type="SAM" id="Phobius"/>
    </source>
</evidence>
<comment type="subcellular location">
    <subcellularLocation>
        <location evidence="2">Cell membrane</location>
        <topology evidence="2">Single-pass type II membrane protein</topology>
    </subcellularLocation>
</comment>
<comment type="pathway">
    <text evidence="3">Cell wall biogenesis; peptidoglycan biosynthesis.</text>
</comment>
<dbReference type="PANTHER" id="PTHR32282">
    <property type="entry name" value="BINDING PROTEIN TRANSPEPTIDASE, PUTATIVE-RELATED"/>
    <property type="match status" value="1"/>
</dbReference>
<evidence type="ECO:0000256" key="23">
    <source>
        <dbReference type="ARBA" id="ARBA00044770"/>
    </source>
</evidence>
<dbReference type="InterPro" id="IPR012338">
    <property type="entry name" value="Beta-lactam/transpept-like"/>
</dbReference>
<evidence type="ECO:0000256" key="26">
    <source>
        <dbReference type="SAM" id="MobiDB-lite"/>
    </source>
</evidence>
<keyword evidence="19" id="KW-0046">Antibiotic resistance</keyword>
<evidence type="ECO:0000256" key="16">
    <source>
        <dbReference type="ARBA" id="ARBA00022984"/>
    </source>
</evidence>
<dbReference type="EC" id="3.4.16.4" evidence="6"/>
<keyword evidence="21" id="KW-0961">Cell wall biogenesis/degradation</keyword>
<comment type="catalytic activity">
    <reaction evidence="24">
        <text>[GlcNAc-(1-&gt;4)-Mur2Ac(oyl-L-Ala-gamma-D-Glu-L-Lys-D-Ala-D-Ala)](n)-di-trans,octa-cis-undecaprenyl diphosphate + beta-D-GlcNAc-(1-&gt;4)-Mur2Ac(oyl-L-Ala-gamma-D-Glu-L-Lys-D-Ala-D-Ala)-di-trans,octa-cis-undecaprenyl diphosphate = [GlcNAc-(1-&gt;4)-Mur2Ac(oyl-L-Ala-gamma-D-Glu-L-Lys-D-Ala-D-Ala)](n+1)-di-trans,octa-cis-undecaprenyl diphosphate + di-trans,octa-cis-undecaprenyl diphosphate + H(+)</text>
        <dbReference type="Rhea" id="RHEA:23708"/>
        <dbReference type="Rhea" id="RHEA-COMP:9602"/>
        <dbReference type="Rhea" id="RHEA-COMP:9603"/>
        <dbReference type="ChEBI" id="CHEBI:15378"/>
        <dbReference type="ChEBI" id="CHEBI:58405"/>
        <dbReference type="ChEBI" id="CHEBI:60033"/>
        <dbReference type="ChEBI" id="CHEBI:78435"/>
        <dbReference type="EC" id="2.4.99.28"/>
    </reaction>
</comment>
<keyword evidence="15" id="KW-0735">Signal-anchor</keyword>
<evidence type="ECO:0000256" key="21">
    <source>
        <dbReference type="ARBA" id="ARBA00023316"/>
    </source>
</evidence>
<comment type="caution">
    <text evidence="30">The sequence shown here is derived from an EMBL/GenBank/DDBJ whole genome shotgun (WGS) entry which is preliminary data.</text>
</comment>
<evidence type="ECO:0000256" key="3">
    <source>
        <dbReference type="ARBA" id="ARBA00004752"/>
    </source>
</evidence>
<dbReference type="EC" id="2.4.99.28" evidence="23"/>
<keyword evidence="17 27" id="KW-1133">Transmembrane helix</keyword>
<sequence length="869" mass="95597">MNFGKNSTHKKRKQLSSASSKRGKRAGVTFLRVLFLSFAAVCVIFCCMGVGAFRAILDTSPDISDVNIMPSGNATFVYDADGNQLQKLSAPNANRMSVSISKIPLDMQHAIVAIEDERFYEHNGIDIQGILRAFVNGVSHGFHFNEGASTLTQQLLKNNVFTNWTNEGKIERFKRKIQEQYLALQLEASLTAEGMDTKSVILENYLNTINLSAGTYGIQAAAQRYFGKNSEDLTLSECAVLAAIPQNPYAYNPIRFPEENAKRRKKVLTNMLDQGYITKAQYEEALADNVYERIQATDSSQETATPYSYFIDELTSQIITDLQEQKGYTKVQAQNALYSGGLRIYTTQDPSIQSILDEEYQNEENFPAHTQVGIDWALTVQKADGTTQNYSKEMMKLYFKDHGDENFDLLFDSEEEAQNYVDQYKAAVVGEGETIVAERISFAAQPQSSMVIIDQHTGYVKALVGGRGEKTASLTLNRATDTYRQPGSTFKPLAVYGPAINDLGLTLADTYVDQAIAYENTNRPVKNAYSGYRGTMTIRDALKYSCNTIAVQCFRDITPRLGYTYLKELGFDKVTDHEVINGQVYDDAREPTALGGITNGVSTLELTAAYAAIANGGTYTKPVFYTKILDQNGDVVLENKPQTTKVFRESTAYLLTSALESVVNDEGGTGNGLQLDNMPVAGKTGTTSATRDVWFAGFTPYYTCAVWAGYDTNEFLEDDCKSFHKTLWKKVMSRIHEDLPYVDFEMPSTVKEATICTSSGLLAGSGCPTRTEYFETSTIPTVRCTRHYVAPTPSPWHSHETDPSDSDEDADTDTDGTDTDGDGTDTNGDGTDTVPGDDSTVPAAPDDTAPVPDTPATPDTAPVQDYSAG</sequence>
<evidence type="ECO:0000256" key="15">
    <source>
        <dbReference type="ARBA" id="ARBA00022968"/>
    </source>
</evidence>
<keyword evidence="12 27" id="KW-0812">Transmembrane</keyword>
<dbReference type="GO" id="GO:0008955">
    <property type="term" value="F:peptidoglycan glycosyltransferase activity"/>
    <property type="evidence" value="ECO:0007669"/>
    <property type="project" value="UniProtKB-EC"/>
</dbReference>
<feature type="region of interest" description="Disordered" evidence="26">
    <location>
        <begin position="792"/>
        <end position="869"/>
    </location>
</feature>
<dbReference type="SUPFAM" id="SSF56601">
    <property type="entry name" value="beta-lactamase/transpeptidase-like"/>
    <property type="match status" value="1"/>
</dbReference>
<dbReference type="InterPro" id="IPR001460">
    <property type="entry name" value="PCN-bd_Tpept"/>
</dbReference>
<dbReference type="GO" id="GO:0005886">
    <property type="term" value="C:plasma membrane"/>
    <property type="evidence" value="ECO:0007669"/>
    <property type="project" value="UniProtKB-SubCell"/>
</dbReference>
<dbReference type="OrthoDB" id="9766909at2"/>
<evidence type="ECO:0000256" key="9">
    <source>
        <dbReference type="ARBA" id="ARBA00022670"/>
    </source>
</evidence>
<evidence type="ECO:0000259" key="28">
    <source>
        <dbReference type="Pfam" id="PF00905"/>
    </source>
</evidence>
<evidence type="ECO:0000256" key="17">
    <source>
        <dbReference type="ARBA" id="ARBA00022989"/>
    </source>
</evidence>
<reference evidence="30 31" key="1">
    <citation type="submission" date="2019-01" db="EMBL/GenBank/DDBJ databases">
        <title>Blautia sp. nov. KGMB01111 isolated human feces.</title>
        <authorList>
            <person name="Park J.-E."/>
            <person name="Kim J.-S."/>
            <person name="Park S.-H."/>
        </authorList>
    </citation>
    <scope>NUCLEOTIDE SEQUENCE [LARGE SCALE GENOMIC DNA]</scope>
    <source>
        <strain evidence="30 31">KGMB01111</strain>
    </source>
</reference>
<evidence type="ECO:0000259" key="29">
    <source>
        <dbReference type="Pfam" id="PF00912"/>
    </source>
</evidence>
<evidence type="ECO:0000256" key="25">
    <source>
        <dbReference type="ARBA" id="ARBA00060592"/>
    </source>
</evidence>
<keyword evidence="18 27" id="KW-0472">Membrane</keyword>
<dbReference type="Pfam" id="PF00905">
    <property type="entry name" value="Transpeptidase"/>
    <property type="match status" value="1"/>
</dbReference>
<dbReference type="RefSeq" id="WP_129257203.1">
    <property type="nucleotide sequence ID" value="NZ_JBGKFY010000002.1"/>
</dbReference>
<comment type="similarity">
    <text evidence="5">In the N-terminal section; belongs to the glycosyltransferase 51 family.</text>
</comment>
<evidence type="ECO:0000256" key="20">
    <source>
        <dbReference type="ARBA" id="ARBA00023268"/>
    </source>
</evidence>
<evidence type="ECO:0000256" key="11">
    <source>
        <dbReference type="ARBA" id="ARBA00022679"/>
    </source>
</evidence>
<evidence type="ECO:0000256" key="19">
    <source>
        <dbReference type="ARBA" id="ARBA00023251"/>
    </source>
</evidence>
<dbReference type="InterPro" id="IPR001264">
    <property type="entry name" value="Glyco_trans_51"/>
</dbReference>
<dbReference type="GO" id="GO:0006508">
    <property type="term" value="P:proteolysis"/>
    <property type="evidence" value="ECO:0007669"/>
    <property type="project" value="UniProtKB-KW"/>
</dbReference>
<keyword evidence="11" id="KW-0808">Transferase</keyword>
<evidence type="ECO:0000256" key="18">
    <source>
        <dbReference type="ARBA" id="ARBA00023136"/>
    </source>
</evidence>
<dbReference type="EMBL" id="SDKC01000001">
    <property type="protein sequence ID" value="RXS74586.1"/>
    <property type="molecule type" value="Genomic_DNA"/>
</dbReference>
<dbReference type="PANTHER" id="PTHR32282:SF33">
    <property type="entry name" value="PEPTIDOGLYCAN GLYCOSYLTRANSFERASE"/>
    <property type="match status" value="1"/>
</dbReference>
<feature type="domain" description="Glycosyl transferase family 51" evidence="29">
    <location>
        <begin position="82"/>
        <end position="271"/>
    </location>
</feature>
<dbReference type="SUPFAM" id="SSF53955">
    <property type="entry name" value="Lysozyme-like"/>
    <property type="match status" value="1"/>
</dbReference>
<comment type="pathway">
    <text evidence="25">Glycan biosynthesis.</text>
</comment>